<keyword evidence="2" id="KW-0204">Cytolysis</keyword>
<dbReference type="EC" id="2.3.1.-" evidence="2"/>
<proteinExistence type="inferred from homology"/>
<sequence>MSLIKESCNGKDDFSDHEKLGFAVSCMLMNNNYSFYHIKTLQYWTLEAIGQKQFKILFDYLDRPLGYITWAYLREDTLHRLIHDPHYCLHISEWNEGGIMCILDFCCRPGSAVYCLDYFKGVTPFANVEKMVWQSKRSGRLMTRKNRMQRK</sequence>
<keyword evidence="2" id="KW-0012">Acyltransferase</keyword>
<organism evidence="3 4">
    <name type="scientific">Photorhabdus asymbiotica</name>
    <dbReference type="NCBI Taxonomy" id="291112"/>
    <lineage>
        <taxon>Bacteria</taxon>
        <taxon>Pseudomonadati</taxon>
        <taxon>Pseudomonadota</taxon>
        <taxon>Gammaproteobacteria</taxon>
        <taxon>Enterobacterales</taxon>
        <taxon>Morganellaceae</taxon>
        <taxon>Photorhabdus</taxon>
    </lineage>
</organism>
<evidence type="ECO:0000256" key="1">
    <source>
        <dbReference type="ARBA" id="ARBA00005686"/>
    </source>
</evidence>
<dbReference type="InterPro" id="IPR003996">
    <property type="entry name" value="RTX_toxin-activating_protC_bac"/>
</dbReference>
<dbReference type="Proteomes" id="UP000280955">
    <property type="component" value="Unassembled WGS sequence"/>
</dbReference>
<evidence type="ECO:0000313" key="3">
    <source>
        <dbReference type="EMBL" id="RKS66621.1"/>
    </source>
</evidence>
<evidence type="ECO:0000313" key="4">
    <source>
        <dbReference type="Proteomes" id="UP000280955"/>
    </source>
</evidence>
<keyword evidence="2" id="KW-0808">Transferase</keyword>
<comment type="caution">
    <text evidence="3">The sequence shown here is derived from an EMBL/GenBank/DDBJ whole genome shotgun (WGS) entry which is preliminary data.</text>
</comment>
<protein>
    <recommendedName>
        <fullName evidence="2">RTX toxin-activating lysine-acyltransferase</fullName>
        <ecNumber evidence="2">2.3.1.-</ecNumber>
    </recommendedName>
</protein>
<reference evidence="3 4" key="1">
    <citation type="submission" date="2018-10" db="EMBL/GenBank/DDBJ databases">
        <title>Genomic Encyclopedia of Archaeal and Bacterial Type Strains, Phase II (KMG-II): from individual species to whole genera.</title>
        <authorList>
            <person name="Goeker M."/>
        </authorList>
    </citation>
    <scope>NUCLEOTIDE SEQUENCE [LARGE SCALE GENOMIC DNA]</scope>
    <source>
        <strain evidence="3 4">DSM 15149</strain>
    </source>
</reference>
<gene>
    <name evidence="3" type="ORF">BDD30_0949</name>
</gene>
<comment type="similarity">
    <text evidence="1 2">Belongs to the RTX toxin acyltransferase family.</text>
</comment>
<keyword evidence="4" id="KW-1185">Reference proteome</keyword>
<comment type="subcellular location">
    <subcellularLocation>
        <location evidence="2">Cytoplasm</location>
    </subcellularLocation>
</comment>
<comment type="function">
    <text evidence="2">Involved in fatty acylation of protoxin at internal lysine residues, thereby converting it to the active toxin.</text>
</comment>
<dbReference type="EMBL" id="RBLJ01000001">
    <property type="protein sequence ID" value="RKS66621.1"/>
    <property type="molecule type" value="Genomic_DNA"/>
</dbReference>
<dbReference type="RefSeq" id="WP_015833484.1">
    <property type="nucleotide sequence ID" value="NC_012962.1"/>
</dbReference>
<accession>A0ABX9ST62</accession>
<evidence type="ECO:0000256" key="2">
    <source>
        <dbReference type="RuleBase" id="RU368102"/>
    </source>
</evidence>
<name>A0ABX9ST62_9GAMM</name>
<dbReference type="Pfam" id="PF02794">
    <property type="entry name" value="HlyC"/>
    <property type="match status" value="1"/>
</dbReference>
<keyword evidence="2" id="KW-0963">Cytoplasm</keyword>